<keyword evidence="2 3" id="KW-0560">Oxidoreductase</keyword>
<dbReference type="PANTHER" id="PTHR24321:SF8">
    <property type="entry name" value="ESTRADIOL 17-BETA-DEHYDROGENASE 8-RELATED"/>
    <property type="match status" value="1"/>
</dbReference>
<dbReference type="OrthoDB" id="266183at2"/>
<dbReference type="PRINTS" id="PR00081">
    <property type="entry name" value="GDHRDH"/>
</dbReference>
<dbReference type="AlphaFoldDB" id="A0A517Z3T7"/>
<dbReference type="Proteomes" id="UP000320496">
    <property type="component" value="Chromosome"/>
</dbReference>
<protein>
    <submittedName>
        <fullName evidence="3">4-formylbenzenesulfonate dehydrogenase TsaC1/TsaC2</fullName>
        <ecNumber evidence="3">1.2.1.62</ecNumber>
    </submittedName>
</protein>
<dbReference type="GO" id="GO:0018482">
    <property type="term" value="F:4-formylbenzenesulfonate dehydrogenase activity"/>
    <property type="evidence" value="ECO:0007669"/>
    <property type="project" value="UniProtKB-EC"/>
</dbReference>
<dbReference type="Pfam" id="PF13561">
    <property type="entry name" value="adh_short_C2"/>
    <property type="match status" value="1"/>
</dbReference>
<comment type="similarity">
    <text evidence="1">Belongs to the short-chain dehydrogenases/reductases (SDR) family.</text>
</comment>
<dbReference type="EMBL" id="CP036275">
    <property type="protein sequence ID" value="QDU37150.1"/>
    <property type="molecule type" value="Genomic_DNA"/>
</dbReference>
<evidence type="ECO:0000313" key="3">
    <source>
        <dbReference type="EMBL" id="QDU37150.1"/>
    </source>
</evidence>
<name>A0A517Z3T7_9PLAN</name>
<dbReference type="PANTHER" id="PTHR24321">
    <property type="entry name" value="DEHYDROGENASES, SHORT CHAIN"/>
    <property type="match status" value="1"/>
</dbReference>
<keyword evidence="4" id="KW-1185">Reference proteome</keyword>
<dbReference type="SUPFAM" id="SSF51735">
    <property type="entry name" value="NAD(P)-binding Rossmann-fold domains"/>
    <property type="match status" value="1"/>
</dbReference>
<organism evidence="3 4">
    <name type="scientific">Maioricimonas rarisocia</name>
    <dbReference type="NCBI Taxonomy" id="2528026"/>
    <lineage>
        <taxon>Bacteria</taxon>
        <taxon>Pseudomonadati</taxon>
        <taxon>Planctomycetota</taxon>
        <taxon>Planctomycetia</taxon>
        <taxon>Planctomycetales</taxon>
        <taxon>Planctomycetaceae</taxon>
        <taxon>Maioricimonas</taxon>
    </lineage>
</organism>
<dbReference type="PRINTS" id="PR00080">
    <property type="entry name" value="SDRFAMILY"/>
</dbReference>
<evidence type="ECO:0000256" key="1">
    <source>
        <dbReference type="ARBA" id="ARBA00006484"/>
    </source>
</evidence>
<evidence type="ECO:0000313" key="4">
    <source>
        <dbReference type="Proteomes" id="UP000320496"/>
    </source>
</evidence>
<dbReference type="RefSeq" id="WP_145367901.1">
    <property type="nucleotide sequence ID" value="NZ_CP036275.1"/>
</dbReference>
<proteinExistence type="inferred from homology"/>
<dbReference type="FunFam" id="3.40.50.720:FF:000084">
    <property type="entry name" value="Short-chain dehydrogenase reductase"/>
    <property type="match status" value="1"/>
</dbReference>
<sequence>MRFKNRSVIVTGGSKGIGAGCVRVFCSEGALVANLDIDTAAGDALATELNEAGPGRVITIGCDVRDHEQIRAAIEQTVGEFGRLDCIINNAGAHPPATTIDDTSVDDVQSLMQMNFVSTFAGCKYAVPHLRKTRGSIVNVSSMTAVLGQKRSSAYASTKAAQLGLTKALAVELGHEGIRVNAVLPSNVDTPLMREWADTLDDPATALKRVSELQVFGRMASPEEIGRVCLFLASDDASFVTGQGIEAEGGASLDY</sequence>
<gene>
    <name evidence="3" type="primary">tsaC1_1</name>
    <name evidence="3" type="ORF">Mal4_14580</name>
</gene>
<dbReference type="KEGG" id="mri:Mal4_14580"/>
<reference evidence="3 4" key="1">
    <citation type="submission" date="2019-02" db="EMBL/GenBank/DDBJ databases">
        <title>Deep-cultivation of Planctomycetes and their phenomic and genomic characterization uncovers novel biology.</title>
        <authorList>
            <person name="Wiegand S."/>
            <person name="Jogler M."/>
            <person name="Boedeker C."/>
            <person name="Pinto D."/>
            <person name="Vollmers J."/>
            <person name="Rivas-Marin E."/>
            <person name="Kohn T."/>
            <person name="Peeters S.H."/>
            <person name="Heuer A."/>
            <person name="Rast P."/>
            <person name="Oberbeckmann S."/>
            <person name="Bunk B."/>
            <person name="Jeske O."/>
            <person name="Meyerdierks A."/>
            <person name="Storesund J.E."/>
            <person name="Kallscheuer N."/>
            <person name="Luecker S."/>
            <person name="Lage O.M."/>
            <person name="Pohl T."/>
            <person name="Merkel B.J."/>
            <person name="Hornburger P."/>
            <person name="Mueller R.-W."/>
            <person name="Bruemmer F."/>
            <person name="Labrenz M."/>
            <person name="Spormann A.M."/>
            <person name="Op den Camp H."/>
            <person name="Overmann J."/>
            <person name="Amann R."/>
            <person name="Jetten M.S.M."/>
            <person name="Mascher T."/>
            <person name="Medema M.H."/>
            <person name="Devos D.P."/>
            <person name="Kaster A.-K."/>
            <person name="Ovreas L."/>
            <person name="Rohde M."/>
            <person name="Galperin M.Y."/>
            <person name="Jogler C."/>
        </authorList>
    </citation>
    <scope>NUCLEOTIDE SEQUENCE [LARGE SCALE GENOMIC DNA]</scope>
    <source>
        <strain evidence="3 4">Mal4</strain>
    </source>
</reference>
<dbReference type="InterPro" id="IPR002347">
    <property type="entry name" value="SDR_fam"/>
</dbReference>
<evidence type="ECO:0000256" key="2">
    <source>
        <dbReference type="ARBA" id="ARBA00023002"/>
    </source>
</evidence>
<accession>A0A517Z3T7</accession>
<dbReference type="EC" id="1.2.1.62" evidence="3"/>
<dbReference type="InterPro" id="IPR036291">
    <property type="entry name" value="NAD(P)-bd_dom_sf"/>
</dbReference>
<dbReference type="Gene3D" id="3.40.50.720">
    <property type="entry name" value="NAD(P)-binding Rossmann-like Domain"/>
    <property type="match status" value="1"/>
</dbReference>